<dbReference type="Ensembl" id="ENSCSAVT00000003295.1">
    <property type="protein sequence ID" value="ENSCSAVP00000003246.1"/>
    <property type="gene ID" value="ENSCSAVG00000001929.1"/>
</dbReference>
<dbReference type="AlphaFoldDB" id="H2YD48"/>
<name>H2YD48_CIOSA</name>
<evidence type="ECO:0008006" key="3">
    <source>
        <dbReference type="Google" id="ProtNLM"/>
    </source>
</evidence>
<dbReference type="HOGENOM" id="CLU_1639164_0_0_1"/>
<organism evidence="1 2">
    <name type="scientific">Ciona savignyi</name>
    <name type="common">Pacific transparent sea squirt</name>
    <dbReference type="NCBI Taxonomy" id="51511"/>
    <lineage>
        <taxon>Eukaryota</taxon>
        <taxon>Metazoa</taxon>
        <taxon>Chordata</taxon>
        <taxon>Tunicata</taxon>
        <taxon>Ascidiacea</taxon>
        <taxon>Phlebobranchia</taxon>
        <taxon>Cionidae</taxon>
        <taxon>Ciona</taxon>
    </lineage>
</organism>
<proteinExistence type="predicted"/>
<evidence type="ECO:0000313" key="1">
    <source>
        <dbReference type="Ensembl" id="ENSCSAVP00000003246.1"/>
    </source>
</evidence>
<evidence type="ECO:0000313" key="2">
    <source>
        <dbReference type="Proteomes" id="UP000007875"/>
    </source>
</evidence>
<accession>H2YD48</accession>
<dbReference type="GeneTree" id="ENSGT00390000015708"/>
<reference evidence="1" key="3">
    <citation type="submission" date="2025-09" db="UniProtKB">
        <authorList>
            <consortium name="Ensembl"/>
        </authorList>
    </citation>
    <scope>IDENTIFICATION</scope>
</reference>
<dbReference type="OMA" id="GMIHIAF"/>
<dbReference type="Proteomes" id="UP000007875">
    <property type="component" value="Unassembled WGS sequence"/>
</dbReference>
<sequence length="181" mass="19920">MLDATMVKFAEPIGPGQIVDRKSLVTLPSGYAKVLMSKAGSEISVRVLTFQEKYNTKSSTFKTSIKVYLAIGQQVIEAEERSIHGHEDNDVSVAKKLVHVLDKSKLKADSESSEVLQVCLFSAISGRGKDPLGMIHIAFGEIYRMLPVQSNKFVTSAWYKVFPNSSFVAGFPVIDLILHTV</sequence>
<reference evidence="2" key="1">
    <citation type="submission" date="2003-08" db="EMBL/GenBank/DDBJ databases">
        <authorList>
            <person name="Birren B."/>
            <person name="Nusbaum C."/>
            <person name="Abebe A."/>
            <person name="Abouelleil A."/>
            <person name="Adekoya E."/>
            <person name="Ait-zahra M."/>
            <person name="Allen N."/>
            <person name="Allen T."/>
            <person name="An P."/>
            <person name="Anderson M."/>
            <person name="Anderson S."/>
            <person name="Arachchi H."/>
            <person name="Armbruster J."/>
            <person name="Bachantsang P."/>
            <person name="Baldwin J."/>
            <person name="Barry A."/>
            <person name="Bayul T."/>
            <person name="Blitshsteyn B."/>
            <person name="Bloom T."/>
            <person name="Blye J."/>
            <person name="Boguslavskiy L."/>
            <person name="Borowsky M."/>
            <person name="Boukhgalter B."/>
            <person name="Brunache A."/>
            <person name="Butler J."/>
            <person name="Calixte N."/>
            <person name="Calvo S."/>
            <person name="Camarata J."/>
            <person name="Campo K."/>
            <person name="Chang J."/>
            <person name="Cheshatsang Y."/>
            <person name="Citroen M."/>
            <person name="Collymore A."/>
            <person name="Considine T."/>
            <person name="Cook A."/>
            <person name="Cooke P."/>
            <person name="Corum B."/>
            <person name="Cuomo C."/>
            <person name="David R."/>
            <person name="Dawoe T."/>
            <person name="Degray S."/>
            <person name="Dodge S."/>
            <person name="Dooley K."/>
            <person name="Dorje P."/>
            <person name="Dorjee K."/>
            <person name="Dorris L."/>
            <person name="Duffey N."/>
            <person name="Dupes A."/>
            <person name="Elkins T."/>
            <person name="Engels R."/>
            <person name="Erickson J."/>
            <person name="Farina A."/>
            <person name="Faro S."/>
            <person name="Ferreira P."/>
            <person name="Fischer H."/>
            <person name="Fitzgerald M."/>
            <person name="Foley K."/>
            <person name="Gage D."/>
            <person name="Galagan J."/>
            <person name="Gearin G."/>
            <person name="Gnerre S."/>
            <person name="Gnirke A."/>
            <person name="Goyette A."/>
            <person name="Graham J."/>
            <person name="Grandbois E."/>
            <person name="Gyaltsen K."/>
            <person name="Hafez N."/>
            <person name="Hagopian D."/>
            <person name="Hagos B."/>
            <person name="Hall J."/>
            <person name="Hatcher B."/>
            <person name="Heller A."/>
            <person name="Higgins H."/>
            <person name="Honan T."/>
            <person name="Horn A."/>
            <person name="Houde N."/>
            <person name="Hughes L."/>
            <person name="Hulme W."/>
            <person name="Husby E."/>
            <person name="Iliev I."/>
            <person name="Jaffe D."/>
            <person name="Jones C."/>
            <person name="Kamal M."/>
            <person name="Kamat A."/>
            <person name="Kamvysselis M."/>
            <person name="Karlsson E."/>
            <person name="Kells C."/>
            <person name="Kieu A."/>
            <person name="Kisner P."/>
            <person name="Kodira C."/>
            <person name="Kulbokas E."/>
            <person name="Labutti K."/>
            <person name="Lama D."/>
            <person name="Landers T."/>
            <person name="Leger J."/>
            <person name="Levine S."/>
            <person name="Lewis D."/>
            <person name="Lewis T."/>
            <person name="Lindblad-toh K."/>
            <person name="Liu X."/>
            <person name="Lokyitsang T."/>
            <person name="Lokyitsang Y."/>
            <person name="Lucien O."/>
            <person name="Lui A."/>
            <person name="Ma L.J."/>
            <person name="Mabbitt R."/>
            <person name="Macdonald J."/>
            <person name="Maclean C."/>
            <person name="Major J."/>
            <person name="Manning J."/>
            <person name="Marabella R."/>
            <person name="Maru K."/>
            <person name="Matthews C."/>
            <person name="Mauceli E."/>
            <person name="Mccarthy M."/>
            <person name="Mcdonough S."/>
            <person name="Mcghee T."/>
            <person name="Meldrim J."/>
            <person name="Meneus L."/>
            <person name="Mesirov J."/>
            <person name="Mihalev A."/>
            <person name="Mihova T."/>
            <person name="Mikkelsen T."/>
            <person name="Mlenga V."/>
            <person name="Moru K."/>
            <person name="Mozes J."/>
            <person name="Mulrain L."/>
            <person name="Munson G."/>
            <person name="Naylor J."/>
            <person name="Newes C."/>
            <person name="Nguyen C."/>
            <person name="Nguyen N."/>
            <person name="Nguyen T."/>
            <person name="Nicol R."/>
            <person name="Nielsen C."/>
            <person name="Nizzari M."/>
            <person name="Norbu C."/>
            <person name="Norbu N."/>
            <person name="O'donnell P."/>
            <person name="Okoawo O."/>
            <person name="O'leary S."/>
            <person name="Omotosho B."/>
            <person name="O'neill K."/>
            <person name="Osman S."/>
            <person name="Parker S."/>
            <person name="Perrin D."/>
            <person name="Phunkhang P."/>
            <person name="Piqani B."/>
            <person name="Purcell S."/>
            <person name="Rachupka T."/>
            <person name="Ramasamy U."/>
            <person name="Rameau R."/>
            <person name="Ray V."/>
            <person name="Raymond C."/>
            <person name="Retta R."/>
            <person name="Richardson S."/>
            <person name="Rise C."/>
            <person name="Rodriguez J."/>
            <person name="Rogers J."/>
            <person name="Rogov P."/>
            <person name="Rutman M."/>
            <person name="Schupbach R."/>
            <person name="Seaman C."/>
            <person name="Settipalli S."/>
            <person name="Sharpe T."/>
            <person name="Sheridan J."/>
            <person name="Sherpa N."/>
            <person name="Shi J."/>
            <person name="Smirnov S."/>
            <person name="Smith C."/>
            <person name="Sougnez C."/>
            <person name="Spencer B."/>
            <person name="Stalker J."/>
            <person name="Stange-thomann N."/>
            <person name="Stavropoulos S."/>
            <person name="Stetson K."/>
            <person name="Stone C."/>
            <person name="Stone S."/>
            <person name="Stubbs M."/>
            <person name="Talamas J."/>
            <person name="Tchuinga P."/>
            <person name="Tenzing P."/>
            <person name="Tesfaye S."/>
            <person name="Theodore J."/>
            <person name="Thoulutsang Y."/>
            <person name="Topham K."/>
            <person name="Towey S."/>
            <person name="Tsamla T."/>
            <person name="Tsomo N."/>
            <person name="Vallee D."/>
            <person name="Vassiliev H."/>
            <person name="Venkataraman V."/>
            <person name="Vinson J."/>
            <person name="Vo A."/>
            <person name="Wade C."/>
            <person name="Wang S."/>
            <person name="Wangchuk T."/>
            <person name="Wangdi T."/>
            <person name="Whittaker C."/>
            <person name="Wilkinson J."/>
            <person name="Wu Y."/>
            <person name="Wyman D."/>
            <person name="Yadav S."/>
            <person name="Yang S."/>
            <person name="Yang X."/>
            <person name="Yeager S."/>
            <person name="Yee E."/>
            <person name="Young G."/>
            <person name="Zainoun J."/>
            <person name="Zembeck L."/>
            <person name="Zimmer A."/>
            <person name="Zody M."/>
            <person name="Lander E."/>
        </authorList>
    </citation>
    <scope>NUCLEOTIDE SEQUENCE [LARGE SCALE GENOMIC DNA]</scope>
</reference>
<reference evidence="1" key="2">
    <citation type="submission" date="2025-08" db="UniProtKB">
        <authorList>
            <consortium name="Ensembl"/>
        </authorList>
    </citation>
    <scope>IDENTIFICATION</scope>
</reference>
<protein>
    <recommendedName>
        <fullName evidence="3">C2 domain-containing protein</fullName>
    </recommendedName>
</protein>
<keyword evidence="2" id="KW-1185">Reference proteome</keyword>
<dbReference type="InParanoid" id="H2YD48"/>